<dbReference type="PATRIC" id="fig|1036673.3.peg.2909"/>
<dbReference type="EMBL" id="CP002869">
    <property type="protein sequence ID" value="AEI41725.1"/>
    <property type="molecule type" value="Genomic_DNA"/>
</dbReference>
<dbReference type="HOGENOM" id="CLU_3346738_0_0_9"/>
<sequence length="37" mass="4088">MKVSLWMSAYGSILPGTQYIPYNQVPFLPGEALDDAN</sequence>
<gene>
    <name evidence="1" type="ordered locus">KNP414_03167</name>
</gene>
<evidence type="ECO:0000313" key="1">
    <source>
        <dbReference type="EMBL" id="AEI41725.1"/>
    </source>
</evidence>
<protein>
    <submittedName>
        <fullName evidence="1">Uncharacterized protein</fullName>
    </submittedName>
</protein>
<reference evidence="2" key="1">
    <citation type="submission" date="2011-06" db="EMBL/GenBank/DDBJ databases">
        <title>Complete genome sequence of Paenibacillus mucilaginosus KNP414.</title>
        <authorList>
            <person name="Wang J."/>
            <person name="Hu S."/>
            <person name="Hu X."/>
            <person name="Zhang B."/>
            <person name="Dong D."/>
            <person name="Zhang S."/>
            <person name="Zhao K."/>
            <person name="Wu D."/>
        </authorList>
    </citation>
    <scope>NUCLEOTIDE SEQUENCE [LARGE SCALE GENOMIC DNA]</scope>
    <source>
        <strain evidence="2">KNP414</strain>
    </source>
</reference>
<name>F8FD65_PAEMK</name>
<proteinExistence type="predicted"/>
<reference evidence="1 2" key="2">
    <citation type="journal article" date="2013" name="Genome Announc.">
        <title>Genome Sequence of Growth-Improving Paenibacillus mucilaginosus Strain KNP414.</title>
        <authorList>
            <person name="Lu J.J."/>
            <person name="Wang J.F."/>
            <person name="Hu X.F."/>
        </authorList>
    </citation>
    <scope>NUCLEOTIDE SEQUENCE [LARGE SCALE GENOMIC DNA]</scope>
    <source>
        <strain evidence="1 2">KNP414</strain>
    </source>
</reference>
<dbReference type="AlphaFoldDB" id="F8FD65"/>
<organism evidence="1 2">
    <name type="scientific">Paenibacillus mucilaginosus (strain KNP414)</name>
    <dbReference type="NCBI Taxonomy" id="1036673"/>
    <lineage>
        <taxon>Bacteria</taxon>
        <taxon>Bacillati</taxon>
        <taxon>Bacillota</taxon>
        <taxon>Bacilli</taxon>
        <taxon>Bacillales</taxon>
        <taxon>Paenibacillaceae</taxon>
        <taxon>Paenibacillus</taxon>
    </lineage>
</organism>
<evidence type="ECO:0000313" key="2">
    <source>
        <dbReference type="Proteomes" id="UP000006620"/>
    </source>
</evidence>
<accession>F8FD65</accession>
<dbReference type="Proteomes" id="UP000006620">
    <property type="component" value="Chromosome"/>
</dbReference>
<dbReference type="KEGG" id="pms:KNP414_03167"/>